<evidence type="ECO:0000256" key="1">
    <source>
        <dbReference type="SAM" id="MobiDB-lite"/>
    </source>
</evidence>
<keyword evidence="3" id="KW-1185">Reference proteome</keyword>
<evidence type="ECO:0000313" key="3">
    <source>
        <dbReference type="Proteomes" id="UP000009169"/>
    </source>
</evidence>
<name>F2PWX6_TRIEC</name>
<reference evidence="3" key="1">
    <citation type="journal article" date="2012" name="MBio">
        <title>Comparative genome analysis of Trichophyton rubrum and related dermatophytes reveals candidate genes involved in infection.</title>
        <authorList>
            <person name="Martinez D.A."/>
            <person name="Oliver B.G."/>
            <person name="Graeser Y."/>
            <person name="Goldberg J.M."/>
            <person name="Li W."/>
            <person name="Martinez-Rossi N.M."/>
            <person name="Monod M."/>
            <person name="Shelest E."/>
            <person name="Barton R.C."/>
            <person name="Birch E."/>
            <person name="Brakhage A.A."/>
            <person name="Chen Z."/>
            <person name="Gurr S.J."/>
            <person name="Heiman D."/>
            <person name="Heitman J."/>
            <person name="Kosti I."/>
            <person name="Rossi A."/>
            <person name="Saif S."/>
            <person name="Samalova M."/>
            <person name="Saunders C.W."/>
            <person name="Shea T."/>
            <person name="Summerbell R.C."/>
            <person name="Xu J."/>
            <person name="Young S."/>
            <person name="Zeng Q."/>
            <person name="Birren B.W."/>
            <person name="Cuomo C.A."/>
            <person name="White T.C."/>
        </authorList>
    </citation>
    <scope>NUCLEOTIDE SEQUENCE [LARGE SCALE GENOMIC DNA]</scope>
    <source>
        <strain evidence="3">ATCC MYA-4606 / CBS 127.97</strain>
    </source>
</reference>
<feature type="region of interest" description="Disordered" evidence="1">
    <location>
        <begin position="1"/>
        <end position="21"/>
    </location>
</feature>
<proteinExistence type="predicted"/>
<protein>
    <submittedName>
        <fullName evidence="2">Uncharacterized protein</fullName>
    </submittedName>
</protein>
<organism evidence="2 3">
    <name type="scientific">Trichophyton equinum (strain ATCC MYA-4606 / CBS 127.97)</name>
    <name type="common">Horse ringworm fungus</name>
    <dbReference type="NCBI Taxonomy" id="559882"/>
    <lineage>
        <taxon>Eukaryota</taxon>
        <taxon>Fungi</taxon>
        <taxon>Dikarya</taxon>
        <taxon>Ascomycota</taxon>
        <taxon>Pezizomycotina</taxon>
        <taxon>Eurotiomycetes</taxon>
        <taxon>Eurotiomycetidae</taxon>
        <taxon>Onygenales</taxon>
        <taxon>Arthrodermataceae</taxon>
        <taxon>Trichophyton</taxon>
    </lineage>
</organism>
<dbReference type="Proteomes" id="UP000009169">
    <property type="component" value="Unassembled WGS sequence"/>
</dbReference>
<dbReference type="HOGENOM" id="CLU_2308051_0_0_1"/>
<dbReference type="VEuPathDB" id="FungiDB:TEQG_05397"/>
<dbReference type="EMBL" id="DS995747">
    <property type="protein sequence ID" value="EGE06394.1"/>
    <property type="molecule type" value="Genomic_DNA"/>
</dbReference>
<accession>F2PWX6</accession>
<gene>
    <name evidence="2" type="ORF">TEQG_05397</name>
</gene>
<feature type="region of interest" description="Disordered" evidence="1">
    <location>
        <begin position="79"/>
        <end position="100"/>
    </location>
</feature>
<evidence type="ECO:0000313" key="2">
    <source>
        <dbReference type="EMBL" id="EGE06394.1"/>
    </source>
</evidence>
<dbReference type="AlphaFoldDB" id="F2PWX6"/>
<sequence length="100" mass="11162">MAVISSLDDRGHKTGSSAPAPDALLIPIHIFLIPSKAETGVKMATQDGNIVDYSEWSERDANWYLRFKAANHEVFNNPINRAENTENGPSRFRDTRIPPL</sequence>
<feature type="compositionally biased region" description="Basic and acidic residues" evidence="1">
    <location>
        <begin position="91"/>
        <end position="100"/>
    </location>
</feature>